<dbReference type="NCBIfam" id="TIGR01174">
    <property type="entry name" value="ftsA"/>
    <property type="match status" value="1"/>
</dbReference>
<dbReference type="Pfam" id="PF02491">
    <property type="entry name" value="SHS2_FTSA"/>
    <property type="match status" value="1"/>
</dbReference>
<evidence type="ECO:0000313" key="9">
    <source>
        <dbReference type="Proteomes" id="UP001228690"/>
    </source>
</evidence>
<evidence type="ECO:0000256" key="1">
    <source>
        <dbReference type="ARBA" id="ARBA00022475"/>
    </source>
</evidence>
<dbReference type="Proteomes" id="UP001228690">
    <property type="component" value="Chromosome"/>
</dbReference>
<accession>A0ABY8MHU8</accession>
<reference evidence="8 9" key="1">
    <citation type="submission" date="2023-04" db="EMBL/GenBank/DDBJ databases">
        <title>Spirochaete genome identified in red abalone sample constitutes a novel genus.</title>
        <authorList>
            <person name="Sharma S.P."/>
            <person name="Purcell C.M."/>
            <person name="Hyde J.R."/>
            <person name="Severin A.J."/>
        </authorList>
    </citation>
    <scope>NUCLEOTIDE SEQUENCE [LARGE SCALE GENOMIC DNA]</scope>
    <source>
        <strain evidence="8 9">SP-2023</strain>
    </source>
</reference>
<evidence type="ECO:0000256" key="2">
    <source>
        <dbReference type="ARBA" id="ARBA00022618"/>
    </source>
</evidence>
<dbReference type="SUPFAM" id="SSF53067">
    <property type="entry name" value="Actin-like ATPase domain"/>
    <property type="match status" value="2"/>
</dbReference>
<comment type="function">
    <text evidence="5 6">Cell division protein that is involved in the assembly of the Z ring. May serve as a membrane anchor for the Z ring.</text>
</comment>
<evidence type="ECO:0000313" key="8">
    <source>
        <dbReference type="EMBL" id="WGK68738.1"/>
    </source>
</evidence>
<comment type="similarity">
    <text evidence="5 6">Belongs to the FtsA/MreB family.</text>
</comment>
<comment type="subcellular location">
    <subcellularLocation>
        <location evidence="5">Cell membrane</location>
        <topology evidence="5">Peripheral membrane protein</topology>
        <orientation evidence="5">Cytoplasmic side</orientation>
    </subcellularLocation>
    <text evidence="5">Localizes to the Z ring in an FtsZ-dependent manner. Targeted to the membrane through a conserved C-terminal amphipathic helix.</text>
</comment>
<dbReference type="InterPro" id="IPR043129">
    <property type="entry name" value="ATPase_NBD"/>
</dbReference>
<dbReference type="EMBL" id="CP123443">
    <property type="protein sequence ID" value="WGK68738.1"/>
    <property type="molecule type" value="Genomic_DNA"/>
</dbReference>
<dbReference type="Pfam" id="PF14450">
    <property type="entry name" value="FtsA"/>
    <property type="match status" value="1"/>
</dbReference>
<sequence>MYVCVVDLGSLSCRAMCLGWNAEEQNYELFGLAEVPSGGVVQGEVVNVEKAYSTLAEVLQLLEHQVQIPIREISLVYSGVTLDCHNSWGITGTTSIRNYSDPRDSSSRCITEEDISRALNSAAELRLSADFERLHEIPRCYKLDGKVVRRDILGSNGIRLEVEVHIITCLREAIENLIEISSRGNYRPVEIVHSSIASGYISLTGEELEQGCLLLVMGYGSTSFQYSFEGQPLVTESVGLGGYHITRDVAEIFEIPFDVAEQLKLEHGLCWSAFVVGDERVIIPGGPTSMAREITQMELCEVLNARVEEMFEIICGRLEQCGISREYVRSIVLVGGSALLSGISELAEEVFASPARLGLPYEPLLSVNPNPVQMPNWMSPQYTVLFGLAMYWLEEEHSRQSKNNAPGLAGLLHREGRETGDKRSQSVGNASGRGNLWSSLIDWIKRKLA</sequence>
<dbReference type="PIRSF" id="PIRSF003101">
    <property type="entry name" value="FtsA"/>
    <property type="match status" value="1"/>
</dbReference>
<keyword evidence="1 5" id="KW-1003">Cell membrane</keyword>
<comment type="subunit">
    <text evidence="5">Self-interacts. Interacts with FtsZ.</text>
</comment>
<dbReference type="PANTHER" id="PTHR32432">
    <property type="entry name" value="CELL DIVISION PROTEIN FTSA-RELATED"/>
    <property type="match status" value="1"/>
</dbReference>
<gene>
    <name evidence="5 8" type="primary">ftsA</name>
    <name evidence="8" type="ORF">P0082_09645</name>
</gene>
<dbReference type="SMART" id="SM00842">
    <property type="entry name" value="FtsA"/>
    <property type="match status" value="1"/>
</dbReference>
<evidence type="ECO:0000256" key="5">
    <source>
        <dbReference type="HAMAP-Rule" id="MF_02033"/>
    </source>
</evidence>
<dbReference type="InterPro" id="IPR020823">
    <property type="entry name" value="Cell_div_FtsA"/>
</dbReference>
<evidence type="ECO:0000259" key="7">
    <source>
        <dbReference type="SMART" id="SM00842"/>
    </source>
</evidence>
<dbReference type="Gene3D" id="3.30.420.40">
    <property type="match status" value="1"/>
</dbReference>
<keyword evidence="9" id="KW-1185">Reference proteome</keyword>
<evidence type="ECO:0000256" key="4">
    <source>
        <dbReference type="ARBA" id="ARBA00023306"/>
    </source>
</evidence>
<dbReference type="RefSeq" id="WP_326926924.1">
    <property type="nucleotide sequence ID" value="NZ_CP123443.1"/>
</dbReference>
<dbReference type="HAMAP" id="MF_02033">
    <property type="entry name" value="FtsA"/>
    <property type="match status" value="1"/>
</dbReference>
<dbReference type="GO" id="GO:0051301">
    <property type="term" value="P:cell division"/>
    <property type="evidence" value="ECO:0007669"/>
    <property type="project" value="UniProtKB-KW"/>
</dbReference>
<dbReference type="InterPro" id="IPR003494">
    <property type="entry name" value="SHS2_FtsA"/>
</dbReference>
<keyword evidence="2 5" id="KW-0132">Cell division</keyword>
<feature type="domain" description="SHS2" evidence="7">
    <location>
        <begin position="3"/>
        <end position="202"/>
    </location>
</feature>
<evidence type="ECO:0000256" key="3">
    <source>
        <dbReference type="ARBA" id="ARBA00023136"/>
    </source>
</evidence>
<protein>
    <recommendedName>
        <fullName evidence="5 6">Cell division protein FtsA</fullName>
    </recommendedName>
</protein>
<dbReference type="PANTHER" id="PTHR32432:SF4">
    <property type="entry name" value="CELL DIVISION PROTEIN FTSA"/>
    <property type="match status" value="1"/>
</dbReference>
<keyword evidence="4 5" id="KW-0131">Cell cycle</keyword>
<proteinExistence type="inferred from homology"/>
<name>A0ABY8MHU8_9SPIO</name>
<evidence type="ECO:0000256" key="6">
    <source>
        <dbReference type="PIRNR" id="PIRNR003101"/>
    </source>
</evidence>
<keyword evidence="3 5" id="KW-0472">Membrane</keyword>
<organism evidence="8 9">
    <name type="scientific">Candidatus Haliotispira prima</name>
    <dbReference type="NCBI Taxonomy" id="3034016"/>
    <lineage>
        <taxon>Bacteria</taxon>
        <taxon>Pseudomonadati</taxon>
        <taxon>Spirochaetota</taxon>
        <taxon>Spirochaetia</taxon>
        <taxon>Spirochaetales</taxon>
        <taxon>Spirochaetaceae</taxon>
        <taxon>Candidatus Haliotispira</taxon>
    </lineage>
</organism>
<dbReference type="InterPro" id="IPR050696">
    <property type="entry name" value="FtsA/MreB"/>
</dbReference>